<dbReference type="EMBL" id="GG738892">
    <property type="protein sequence ID" value="EFC40509.1"/>
    <property type="molecule type" value="Genomic_DNA"/>
</dbReference>
<dbReference type="KEGG" id="ngr:NAEGRDRAFT_80999"/>
<dbReference type="PROSITE" id="PS01105">
    <property type="entry name" value="RIBOSOMAL_L35AE"/>
    <property type="match status" value="1"/>
</dbReference>
<gene>
    <name evidence="4" type="ORF">NAEGRDRAFT_80999</name>
</gene>
<dbReference type="eggNOG" id="KOG0887">
    <property type="taxonomic scope" value="Eukaryota"/>
</dbReference>
<reference evidence="4 5" key="1">
    <citation type="journal article" date="2010" name="Cell">
        <title>The genome of Naegleria gruberi illuminates early eukaryotic versatility.</title>
        <authorList>
            <person name="Fritz-Laylin L.K."/>
            <person name="Prochnik S.E."/>
            <person name="Ginger M.L."/>
            <person name="Dacks J.B."/>
            <person name="Carpenter M.L."/>
            <person name="Field M.C."/>
            <person name="Kuo A."/>
            <person name="Paredez A."/>
            <person name="Chapman J."/>
            <person name="Pham J."/>
            <person name="Shu S."/>
            <person name="Neupane R."/>
            <person name="Cipriano M."/>
            <person name="Mancuso J."/>
            <person name="Tu H."/>
            <person name="Salamov A."/>
            <person name="Lindquist E."/>
            <person name="Shapiro H."/>
            <person name="Lucas S."/>
            <person name="Grigoriev I.V."/>
            <person name="Cande W.Z."/>
            <person name="Fulton C."/>
            <person name="Rokhsar D.S."/>
            <person name="Dawson S.C."/>
        </authorList>
    </citation>
    <scope>NUCLEOTIDE SEQUENCE [LARGE SCALE GENOMIC DNA]</scope>
    <source>
        <strain evidence="4 5">NEG-M</strain>
    </source>
</reference>
<protein>
    <submittedName>
        <fullName evidence="4">Predicted protein</fullName>
    </submittedName>
</protein>
<evidence type="ECO:0000313" key="4">
    <source>
        <dbReference type="EMBL" id="EFC40509.1"/>
    </source>
</evidence>
<accession>D2VRR5</accession>
<evidence type="ECO:0000313" key="5">
    <source>
        <dbReference type="Proteomes" id="UP000006671"/>
    </source>
</evidence>
<keyword evidence="2" id="KW-0689">Ribosomal protein</keyword>
<evidence type="ECO:0000256" key="3">
    <source>
        <dbReference type="ARBA" id="ARBA00023274"/>
    </source>
</evidence>
<name>D2VRR5_NAEGR</name>
<dbReference type="STRING" id="5762.D2VRR5"/>
<dbReference type="InterPro" id="IPR038661">
    <property type="entry name" value="Ribosomal_eL33_sf"/>
</dbReference>
<dbReference type="SUPFAM" id="SSF50447">
    <property type="entry name" value="Translation proteins"/>
    <property type="match status" value="1"/>
</dbReference>
<dbReference type="OMA" id="YRTNKHH"/>
<dbReference type="GO" id="GO:0003735">
    <property type="term" value="F:structural constituent of ribosome"/>
    <property type="evidence" value="ECO:0007669"/>
    <property type="project" value="InterPro"/>
</dbReference>
<dbReference type="GO" id="GO:1990904">
    <property type="term" value="C:ribonucleoprotein complex"/>
    <property type="evidence" value="ECO:0007669"/>
    <property type="project" value="UniProtKB-KW"/>
</dbReference>
<dbReference type="RefSeq" id="XP_002673253.1">
    <property type="nucleotide sequence ID" value="XM_002673207.1"/>
</dbReference>
<dbReference type="HAMAP" id="MF_00573">
    <property type="entry name" value="Ribosomal_eL33"/>
    <property type="match status" value="1"/>
</dbReference>
<dbReference type="GO" id="GO:0006412">
    <property type="term" value="P:translation"/>
    <property type="evidence" value="ECO:0007669"/>
    <property type="project" value="InterPro"/>
</dbReference>
<dbReference type="FunCoup" id="D2VRR5">
    <property type="interactions" value="275"/>
</dbReference>
<dbReference type="InterPro" id="IPR001780">
    <property type="entry name" value="Ribosomal_eL33"/>
</dbReference>
<dbReference type="Proteomes" id="UP000006671">
    <property type="component" value="Unassembled WGS sequence"/>
</dbReference>
<dbReference type="InParanoid" id="D2VRR5"/>
<comment type="similarity">
    <text evidence="1">Belongs to the eukaryotic ribosomal protein eL33 family.</text>
</comment>
<proteinExistence type="inferred from homology"/>
<dbReference type="GeneID" id="8854400"/>
<organism evidence="5">
    <name type="scientific">Naegleria gruberi</name>
    <name type="common">Amoeba</name>
    <dbReference type="NCBI Taxonomy" id="5762"/>
    <lineage>
        <taxon>Eukaryota</taxon>
        <taxon>Discoba</taxon>
        <taxon>Heterolobosea</taxon>
        <taxon>Tetramitia</taxon>
        <taxon>Eutetramitia</taxon>
        <taxon>Vahlkampfiidae</taxon>
        <taxon>Naegleria</taxon>
    </lineage>
</organism>
<sequence>MVTTTSKRVTFQGKVKESRLWVRGRVLGYKRSKVRQYENTSLLQLEGVSTKEAAQFYIGKRVAYLYKGEKSLTSGSNTFKGLRVVWGKITRAHGNSGVVRAKFAPQLPTTALAQPVRVFLFPSNI</sequence>
<dbReference type="VEuPathDB" id="AmoebaDB:NAEGRDRAFT_80999"/>
<dbReference type="InterPro" id="IPR009000">
    <property type="entry name" value="Transl_B-barrel_sf"/>
</dbReference>
<dbReference type="OrthoDB" id="504467at2759"/>
<dbReference type="InterPro" id="IPR018266">
    <property type="entry name" value="Ribosomal_eL33_CS"/>
</dbReference>
<dbReference type="AlphaFoldDB" id="D2VRR5"/>
<dbReference type="GO" id="GO:0005840">
    <property type="term" value="C:ribosome"/>
    <property type="evidence" value="ECO:0007669"/>
    <property type="project" value="UniProtKB-KW"/>
</dbReference>
<keyword evidence="3" id="KW-0687">Ribonucleoprotein</keyword>
<evidence type="ECO:0000256" key="2">
    <source>
        <dbReference type="ARBA" id="ARBA00022980"/>
    </source>
</evidence>
<dbReference type="FunFam" id="2.40.10.190:FF:000001">
    <property type="entry name" value="60S ribosomal protein L35a"/>
    <property type="match status" value="1"/>
</dbReference>
<dbReference type="Pfam" id="PF01247">
    <property type="entry name" value="Ribosomal_L35Ae"/>
    <property type="match status" value="1"/>
</dbReference>
<evidence type="ECO:0000256" key="1">
    <source>
        <dbReference type="ARBA" id="ARBA00009269"/>
    </source>
</evidence>
<dbReference type="PANTHER" id="PTHR10902">
    <property type="entry name" value="60S RIBOSOMAL PROTEIN L35A"/>
    <property type="match status" value="1"/>
</dbReference>
<dbReference type="Gene3D" id="2.40.10.190">
    <property type="entry name" value="translation elongation factor selb, chain A, domain 4"/>
    <property type="match status" value="1"/>
</dbReference>
<keyword evidence="5" id="KW-1185">Reference proteome</keyword>